<dbReference type="InterPro" id="IPR007138">
    <property type="entry name" value="ABM_dom"/>
</dbReference>
<dbReference type="SUPFAM" id="SSF54909">
    <property type="entry name" value="Dimeric alpha+beta barrel"/>
    <property type="match status" value="1"/>
</dbReference>
<organism evidence="8 9">
    <name type="scientific">Amycolatopsis ultiminotia</name>
    <dbReference type="NCBI Taxonomy" id="543629"/>
    <lineage>
        <taxon>Bacteria</taxon>
        <taxon>Bacillati</taxon>
        <taxon>Actinomycetota</taxon>
        <taxon>Actinomycetes</taxon>
        <taxon>Pseudonocardiales</taxon>
        <taxon>Pseudonocardiaceae</taxon>
        <taxon>Amycolatopsis</taxon>
    </lineage>
</organism>
<dbReference type="InterPro" id="IPR000627">
    <property type="entry name" value="Intradiol_dOase_C"/>
</dbReference>
<evidence type="ECO:0000256" key="4">
    <source>
        <dbReference type="ARBA" id="ARBA00022964"/>
    </source>
</evidence>
<feature type="domain" description="ABM" evidence="7">
    <location>
        <begin position="69"/>
        <end position="159"/>
    </location>
</feature>
<evidence type="ECO:0000256" key="2">
    <source>
        <dbReference type="ARBA" id="ARBA00007825"/>
    </source>
</evidence>
<dbReference type="InterPro" id="IPR007535">
    <property type="entry name" value="Catechol_dOase_N"/>
</dbReference>
<evidence type="ECO:0000313" key="9">
    <source>
        <dbReference type="Proteomes" id="UP001500689"/>
    </source>
</evidence>
<dbReference type="Pfam" id="PF00775">
    <property type="entry name" value="Dioxygenase_C"/>
    <property type="match status" value="1"/>
</dbReference>
<gene>
    <name evidence="8" type="ORF">GCM10022222_81910</name>
</gene>
<dbReference type="Gene3D" id="3.30.70.100">
    <property type="match status" value="1"/>
</dbReference>
<evidence type="ECO:0000256" key="6">
    <source>
        <dbReference type="ARBA" id="ARBA00023004"/>
    </source>
</evidence>
<evidence type="ECO:0000313" key="8">
    <source>
        <dbReference type="EMBL" id="GAA3584895.1"/>
    </source>
</evidence>
<dbReference type="EMBL" id="BAAAZN010000030">
    <property type="protein sequence ID" value="GAA3584895.1"/>
    <property type="molecule type" value="Genomic_DNA"/>
</dbReference>
<dbReference type="PROSITE" id="PS51725">
    <property type="entry name" value="ABM"/>
    <property type="match status" value="1"/>
</dbReference>
<dbReference type="PANTHER" id="PTHR33711:SF7">
    <property type="entry name" value="INTRADIOL RING-CLEAVAGE DIOXYGENASES DOMAIN-CONTAINING PROTEIN-RELATED"/>
    <property type="match status" value="1"/>
</dbReference>
<dbReference type="InterPro" id="IPR011008">
    <property type="entry name" value="Dimeric_a/b-barrel"/>
</dbReference>
<accession>A0ABP6YKZ0</accession>
<dbReference type="InterPro" id="IPR050770">
    <property type="entry name" value="Intradiol_RC_Dioxygenase"/>
</dbReference>
<keyword evidence="5" id="KW-0560">Oxidoreductase</keyword>
<evidence type="ECO:0000256" key="3">
    <source>
        <dbReference type="ARBA" id="ARBA00022723"/>
    </source>
</evidence>
<name>A0ABP6YKZ0_9PSEU</name>
<keyword evidence="3" id="KW-0479">Metal-binding</keyword>
<reference evidence="9" key="1">
    <citation type="journal article" date="2019" name="Int. J. Syst. Evol. Microbiol.">
        <title>The Global Catalogue of Microorganisms (GCM) 10K type strain sequencing project: providing services to taxonomists for standard genome sequencing and annotation.</title>
        <authorList>
            <consortium name="The Broad Institute Genomics Platform"/>
            <consortium name="The Broad Institute Genome Sequencing Center for Infectious Disease"/>
            <person name="Wu L."/>
            <person name="Ma J."/>
        </authorList>
    </citation>
    <scope>NUCLEOTIDE SEQUENCE [LARGE SCALE GENOMIC DNA]</scope>
    <source>
        <strain evidence="9">JCM 16898</strain>
    </source>
</reference>
<dbReference type="PANTHER" id="PTHR33711">
    <property type="entry name" value="DIOXYGENASE, PUTATIVE (AFU_ORTHOLOGUE AFUA_2G02910)-RELATED"/>
    <property type="match status" value="1"/>
</dbReference>
<dbReference type="SUPFAM" id="SSF49482">
    <property type="entry name" value="Aromatic compound dioxygenase"/>
    <property type="match status" value="1"/>
</dbReference>
<evidence type="ECO:0000259" key="7">
    <source>
        <dbReference type="PROSITE" id="PS51725"/>
    </source>
</evidence>
<dbReference type="Pfam" id="PF04444">
    <property type="entry name" value="Dioxygenase_N"/>
    <property type="match status" value="1"/>
</dbReference>
<evidence type="ECO:0000256" key="5">
    <source>
        <dbReference type="ARBA" id="ARBA00023002"/>
    </source>
</evidence>
<keyword evidence="6" id="KW-0408">Iron</keyword>
<evidence type="ECO:0000256" key="1">
    <source>
        <dbReference type="ARBA" id="ARBA00001965"/>
    </source>
</evidence>
<protein>
    <recommendedName>
        <fullName evidence="7">ABM domain-containing protein</fullName>
    </recommendedName>
</protein>
<keyword evidence="9" id="KW-1185">Reference proteome</keyword>
<dbReference type="PROSITE" id="PS00083">
    <property type="entry name" value="INTRADIOL_DIOXYGENAS"/>
    <property type="match status" value="1"/>
</dbReference>
<keyword evidence="4" id="KW-0223">Dioxygenase</keyword>
<dbReference type="Proteomes" id="UP001500689">
    <property type="component" value="Unassembled WGS sequence"/>
</dbReference>
<dbReference type="InterPro" id="IPR015889">
    <property type="entry name" value="Intradiol_dOase_core"/>
</dbReference>
<proteinExistence type="inferred from homology"/>
<comment type="caution">
    <text evidence="8">The sequence shown here is derived from an EMBL/GenBank/DDBJ whole genome shotgun (WGS) entry which is preliminary data.</text>
</comment>
<comment type="cofactor">
    <cofactor evidence="1">
        <name>Fe(3+)</name>
        <dbReference type="ChEBI" id="CHEBI:29034"/>
    </cofactor>
</comment>
<comment type="similarity">
    <text evidence="2">Belongs to the intradiol ring-cleavage dioxygenase family.</text>
</comment>
<dbReference type="Pfam" id="PF03992">
    <property type="entry name" value="ABM"/>
    <property type="match status" value="1"/>
</dbReference>
<sequence length="446" mass="48625">MLGGESRGVKPTVGACCPQASRFTHPAGRIANPPVFAIRPVPRTRRLDPVRRGAYVLSKSPPNEELTVIVENAHLRIVPGREADFERAFRAAQPILTGAQGCLSAGLFPDAEDDSAYLLQVTWRTLRDHVVTFPGSEAGRRFAEQVAHFFDGEPQVRHFETSDIAADPATSAVVDSFRDTPDPRLRAILGGLTRHLHAFVREARPSIAEWNQAVEFLTEAGQKCTDTRQEFILLSDVLGVSMLVETMNAQQTGTASTVLGPFHLTESPRRALGDSIDLLGKARPCVISGRVLGADGEPVPGADIDVWQCTEDGFYDVQQPGVQPPGNGRGRFTADGDGRYWFRTVVPSHYPIPTDGPVGRLLESSKRHPYRPAHVHFIVGAAGYRELTTHAFVADSPYLESDAVFAVKPSLVVDFAESPDEAEAAGYHVTAPFVHAQFDIILEKHS</sequence>
<dbReference type="Gene3D" id="2.60.130.10">
    <property type="entry name" value="Aromatic compound dioxygenase"/>
    <property type="match status" value="1"/>
</dbReference>